<evidence type="ECO:0000313" key="9">
    <source>
        <dbReference type="Proteomes" id="UP000280307"/>
    </source>
</evidence>
<dbReference type="PANTHER" id="PTHR22683">
    <property type="entry name" value="SPORULATION PROTEIN RELATED"/>
    <property type="match status" value="1"/>
</dbReference>
<dbReference type="SUPFAM" id="SSF52540">
    <property type="entry name" value="P-loop containing nucleoside triphosphate hydrolases"/>
    <property type="match status" value="7"/>
</dbReference>
<organism evidence="8 9">
    <name type="scientific">Candidatus Viridilinea halotolerans</name>
    <dbReference type="NCBI Taxonomy" id="2491704"/>
    <lineage>
        <taxon>Bacteria</taxon>
        <taxon>Bacillati</taxon>
        <taxon>Chloroflexota</taxon>
        <taxon>Chloroflexia</taxon>
        <taxon>Chloroflexales</taxon>
        <taxon>Chloroflexineae</taxon>
        <taxon>Oscillochloridaceae</taxon>
        <taxon>Candidatus Viridilinea</taxon>
    </lineage>
</organism>
<dbReference type="CDD" id="cd00267">
    <property type="entry name" value="ABC_ATPase"/>
    <property type="match status" value="1"/>
</dbReference>
<feature type="domain" description="FtsK" evidence="7">
    <location>
        <begin position="2556"/>
        <end position="2732"/>
    </location>
</feature>
<evidence type="ECO:0000256" key="4">
    <source>
        <dbReference type="SAM" id="Coils"/>
    </source>
</evidence>
<evidence type="ECO:0000256" key="6">
    <source>
        <dbReference type="SAM" id="Phobius"/>
    </source>
</evidence>
<feature type="binding site" evidence="3">
    <location>
        <begin position="568"/>
        <end position="575"/>
    </location>
    <ligand>
        <name>ATP</name>
        <dbReference type="ChEBI" id="CHEBI:30616"/>
    </ligand>
</feature>
<evidence type="ECO:0000256" key="3">
    <source>
        <dbReference type="PROSITE-ProRule" id="PRU00289"/>
    </source>
</evidence>
<dbReference type="PROSITE" id="PS50901">
    <property type="entry name" value="FTSK"/>
    <property type="match status" value="7"/>
</dbReference>
<dbReference type="Pfam" id="PF01580">
    <property type="entry name" value="FtsK_SpoIIIE"/>
    <property type="match status" value="7"/>
</dbReference>
<keyword evidence="2 3" id="KW-0067">ATP-binding</keyword>
<feature type="domain" description="FtsK" evidence="7">
    <location>
        <begin position="1256"/>
        <end position="1446"/>
    </location>
</feature>
<dbReference type="Proteomes" id="UP000280307">
    <property type="component" value="Unassembled WGS sequence"/>
</dbReference>
<protein>
    <recommendedName>
        <fullName evidence="7">FtsK domain-containing protein</fullName>
    </recommendedName>
</protein>
<dbReference type="GO" id="GO:0005524">
    <property type="term" value="F:ATP binding"/>
    <property type="evidence" value="ECO:0007669"/>
    <property type="project" value="UniProtKB-UniRule"/>
</dbReference>
<name>A0A426TUD4_9CHLR</name>
<dbReference type="InterPro" id="IPR002543">
    <property type="entry name" value="FtsK_dom"/>
</dbReference>
<feature type="domain" description="FtsK" evidence="7">
    <location>
        <begin position="550"/>
        <end position="740"/>
    </location>
</feature>
<evidence type="ECO:0000256" key="5">
    <source>
        <dbReference type="SAM" id="MobiDB-lite"/>
    </source>
</evidence>
<dbReference type="InterPro" id="IPR003593">
    <property type="entry name" value="AAA+_ATPase"/>
</dbReference>
<evidence type="ECO:0000256" key="1">
    <source>
        <dbReference type="ARBA" id="ARBA00022741"/>
    </source>
</evidence>
<accession>A0A426TUD4</accession>
<sequence length="2926" mass="323680">MRGNRVPSRSLPVSLEGHRSPMPTPIDRPPRIQPELPIDQVEIPKPPTQEDAGWHQLVQVALPLVTIVGYVLVASLSGTGRNPWLLLPMALAVVATTIFSVYTYRRERRRRVEAEQAYNDRLIALSRDLHQAHEQQRRFYDYNYPDVQSAFTIASLARDHSQNAQHGTLRSIARLWERRVADEDFGLLRLGIGTLPSTVIYTLKDDEEVNSPLVRAARKLADDSRFVTDVPITLSLRQPAQEAAEANSGSDDESRFPIAPALAIAGQQEQVYAFTRAIVAHAVVFHAPTDLRLFVCAPQREPWDWIEKLPHCRDDEQATGQLFLDTHQATGQASEEDDEVHPKERFFEGLRKLLTQRQIRLQDREGNQDQGNATLPFCLVVVDMLDQGQNSPFGDLEADPAISILVAEGATLGASVIFLVNERSKAPSGCQAVLETEKTTPNTNSKFAQAALLHFRYAEVGVNTFRYVGLADYASLRFVRELADLLSQLDVRQGPGSNLPTTVPFLDLEGLRNLDALRTTAKQRWQSCETEDDRANWLRVPLGRMAGNKNRELVFSARRDGVHGIVAGSTGSGKSELLISLISGLAISYSPATINFVLVDYKGGGAFSEFATLPHCVDIITNLGADAVTRMFTAITAEMQRRQRLNTATRTKNIVDYRRKGYHRTHAPYPFLFIIIDEFAEMIADRAEYKTQLESITRVGRAQGVSLILAAQNPSGVTDQMRSNIKFRICLRVETPAASREMLRRTDAAFLPPGAPGRGYLQVGNENIELIQVAYCGGRNYASDTRAKVIWPQRGGGYDPNQDQEPPELYKAIIGVLGDLADKDHIPPQFAPWPRPLPTTLALSQRLLASDPRAKALTSERYLNDESQTLIRLGQPAEADLMLAPAINRWLDGTCGWVEPLDVTYTMRPVVGLIDDPYAARQLPLVVDLQRGHAVIFGASGWGKSTFLRTLAFSLATSHSPDHLHLYVLDLGGRSLNVLAGLPHTGALISPDEESYKERVAQLVRCLNEVIEKRKALLSAAAVESIYEYNQANPHSSQPAILVLIDHSVELIESFSDAGDAPESVLEQFIALARQARPYGIHIALAAGRCEDLPTQLLNLFSERFTLKLGEASDYRTVLGSSVAEIGDIPGRGYARIGMQALAFQVAQPLDLRRQNGPAANELQELEQLVQTMSKEAAQQVARGRRFRPLVRVDALPKKVLLRNLLAEQHSSHLALDQHFLPKLRQLTPQRWATSTQPDQADWLSMNLGAMAGGRTRMLRFEAKVDGVHAMVAGGTGAGKSELLMTLIVDLALHYDPSALNFVLIDYKGGGAFAPFANLPHCVDSISNLNPSAVRRVFIAIRAELERRQLLLRDAGDIVTYRRKGYHQGPQGQPLPFLMIIIDEYAEMITDNPAFGAELDRITRLGRSLGVHLILASQRPVGVSDQMRANIKLRICLRVEGVDTSREMLRRADAAFLPNGMPGRGYLQVGNEGIELIQVAFAGDQDAYGQLNERGEPARFYEAVVQMARELLQGPIPTAPWPPFLPAAMTFGEGQPDMPGRPSAPLPLVAEWLHGQRTRWPKISWDDQFLRPIVGLLDDPAAAYQGPLELNLPRGHVAIFGVSGAGKSTFLRSLALSLATSYSPWVVQIHALDLDGRDLEILRELPHVGSIISPDERGYEEQVQQLFGELSEMMDKRKESFSKQRVSSLVEYNLSGPGEMVPAVVVLIDNIAELFEGFSANRDAAESLLERFIALARQGRPYGIHFVITAPRPAVLGNKLFNLFTERFSLRMANADDYSAVVGGRVDSLEELPGRGVTRLNGRILTFHVALMAGVLDSEGRVRDEGQYVQQLGERLWQPLKRGMRFTPPLRIQALPSGVLYHKLLERLTKQQFQATTILDELHALAATAWAHNQSAEHAHWLQVTPGVIAGERPRTLTLSAKEDGVHGLIAGGTGAGKSELLMTLVVSMALNYSPEQLTFVLVDFKGGGAFKPFEQLPHCVDVVTNLNRTAVHRMFTAIDAEIRRRQALNAATGMADIIAYRKRGYHLTKAPYPHLVIIIDEYSEMIDKNPEYRQQLDSITRVGRSLGINLFLASQRPRGVTDQMRANIKLRLCLRVEEIDTSREMLRRPDAALLPSVPGRGVLQVGNEGGELLQVAYVGNPQPDLREAAVLWPDRPAPSVSVATETPVFYERVVELTSRLARPLTIPRPWHNMLPDHLSLELPIHDVKNQRTFILNPDVTDWINGECDQLWPGVNWQQGALRAQVGLIDDPAQADQRPLCLDLTRGNLVVLGDTGSGRSSFLRTIFTALAATHSPDELHGYIIDMGGRNFRSLEPLPHMGAVLYADEDHFDERLQRLLEILSNNADERQRIISEAGCTTLAEYNTRNPQQALPALVVLIDSFIVLREGYENLIDNNLLPLVRRALSVGISFVVSCNSPTSFSSRLYALFTERLTFNQTDPDRYMDIVGRGAGPLDAQPGRGYCRTAEGPLLFQAALPVGLLPAEASQTTLRSEAEDLEVLAQAMVEQVTLRGRRLAPPDPVKILADQIALSELLQSVGPAPAGYARVALGLNSSLQPVSIDLQQMGPHFTIIGPPLSGRTTTLRTWALALAQRYSPQHVRMVLIDTQGRFADYGGKTRLSQMYHVLAELSEAEQLENLLQQLEQEANALKEAGDTRPQLFILIDNFDEFQELLEAQKQTKRMALLARNFGRYGMHFVVAGGIEPGSGDLRRAITASGFGLGLRTAAAVEGLKVMRIPPSIRDRVLALGRGFIVKAGQTSLIQVATAYPNASQGAEDEPTIVAQRIIAALDQMQNQVRSRWLDQKKKVGWLYKIAGSTSPSGPTAPMSELERLRALLQEYARYEVAALQAGEQQRGTLLPRLLQPTLWQDRDAVMALALDVAVDLVEPDLRDMTKRMLTDAASESDMIDELSRKLEPLRSNGSPSA</sequence>
<feature type="binding site" evidence="3">
    <location>
        <begin position="1274"/>
        <end position="1281"/>
    </location>
    <ligand>
        <name>ATP</name>
        <dbReference type="ChEBI" id="CHEBI:30616"/>
    </ligand>
</feature>
<evidence type="ECO:0000259" key="7">
    <source>
        <dbReference type="PROSITE" id="PS50901"/>
    </source>
</evidence>
<keyword evidence="1 3" id="KW-0547">Nucleotide-binding</keyword>
<feature type="transmembrane region" description="Helical" evidence="6">
    <location>
        <begin position="57"/>
        <end position="78"/>
    </location>
</feature>
<dbReference type="Gene3D" id="3.40.50.300">
    <property type="entry name" value="P-loop containing nucleotide triphosphate hydrolases"/>
    <property type="match status" value="8"/>
</dbReference>
<comment type="caution">
    <text evidence="8">The sequence shown here is derived from an EMBL/GenBank/DDBJ whole genome shotgun (WGS) entry which is preliminary data.</text>
</comment>
<evidence type="ECO:0000256" key="2">
    <source>
        <dbReference type="ARBA" id="ARBA00022840"/>
    </source>
</evidence>
<gene>
    <name evidence="8" type="ORF">EI684_17135</name>
</gene>
<keyword evidence="6" id="KW-1133">Transmembrane helix</keyword>
<feature type="binding site" evidence="3">
    <location>
        <begin position="1932"/>
        <end position="1939"/>
    </location>
    <ligand>
        <name>ATP</name>
        <dbReference type="ChEBI" id="CHEBI:30616"/>
    </ligand>
</feature>
<dbReference type="EMBL" id="RSAS01000695">
    <property type="protein sequence ID" value="RRR68755.1"/>
    <property type="molecule type" value="Genomic_DNA"/>
</dbReference>
<proteinExistence type="predicted"/>
<feature type="coiled-coil region" evidence="4">
    <location>
        <begin position="2626"/>
        <end position="2656"/>
    </location>
</feature>
<feature type="domain" description="FtsK" evidence="7">
    <location>
        <begin position="1912"/>
        <end position="2104"/>
    </location>
</feature>
<keyword evidence="6" id="KW-0472">Membrane</keyword>
<feature type="binding site" evidence="3">
    <location>
        <begin position="1601"/>
        <end position="1608"/>
    </location>
    <ligand>
        <name>ATP</name>
        <dbReference type="ChEBI" id="CHEBI:30616"/>
    </ligand>
</feature>
<dbReference type="InterPro" id="IPR050206">
    <property type="entry name" value="FtsK/SpoIIIE/SftA"/>
</dbReference>
<feature type="transmembrane region" description="Helical" evidence="6">
    <location>
        <begin position="84"/>
        <end position="104"/>
    </location>
</feature>
<feature type="domain" description="FtsK" evidence="7">
    <location>
        <begin position="922"/>
        <end position="1116"/>
    </location>
</feature>
<dbReference type="PANTHER" id="PTHR22683:SF1">
    <property type="entry name" value="TYPE VII SECRETION SYSTEM PROTEIN ESSC"/>
    <property type="match status" value="1"/>
</dbReference>
<dbReference type="SMART" id="SM00382">
    <property type="entry name" value="AAA"/>
    <property type="match status" value="7"/>
</dbReference>
<dbReference type="InterPro" id="IPR027417">
    <property type="entry name" value="P-loop_NTPase"/>
</dbReference>
<reference evidence="8 9" key="1">
    <citation type="submission" date="2018-12" db="EMBL/GenBank/DDBJ databases">
        <title>Genome Sequence of Candidatus Viridilinea halotolerans isolated from saline sulfide-rich spring.</title>
        <authorList>
            <person name="Grouzdev D.S."/>
            <person name="Burganskaya E.I."/>
            <person name="Krutkina M.S."/>
            <person name="Sukhacheva M.V."/>
            <person name="Gorlenko V.M."/>
        </authorList>
    </citation>
    <scope>NUCLEOTIDE SEQUENCE [LARGE SCALE GENOMIC DNA]</scope>
    <source>
        <strain evidence="8">Chok-6</strain>
    </source>
</reference>
<evidence type="ECO:0000313" key="8">
    <source>
        <dbReference type="EMBL" id="RRR68755.1"/>
    </source>
</evidence>
<feature type="region of interest" description="Disordered" evidence="5">
    <location>
        <begin position="1"/>
        <end position="33"/>
    </location>
</feature>
<feature type="binding site" evidence="3">
    <location>
        <begin position="2273"/>
        <end position="2280"/>
    </location>
    <ligand>
        <name>ATP</name>
        <dbReference type="ChEBI" id="CHEBI:30616"/>
    </ligand>
</feature>
<dbReference type="CDD" id="cd01127">
    <property type="entry name" value="TrwB_TraG_TraD_VirD4"/>
    <property type="match status" value="1"/>
</dbReference>
<feature type="binding site" evidence="3">
    <location>
        <begin position="2574"/>
        <end position="2581"/>
    </location>
    <ligand>
        <name>ATP</name>
        <dbReference type="ChEBI" id="CHEBI:30616"/>
    </ligand>
</feature>
<feature type="domain" description="FtsK" evidence="7">
    <location>
        <begin position="2257"/>
        <end position="2445"/>
    </location>
</feature>
<keyword evidence="6" id="KW-0812">Transmembrane</keyword>
<dbReference type="GO" id="GO:0003677">
    <property type="term" value="F:DNA binding"/>
    <property type="evidence" value="ECO:0007669"/>
    <property type="project" value="InterPro"/>
</dbReference>
<feature type="domain" description="FtsK" evidence="7">
    <location>
        <begin position="1585"/>
        <end position="1779"/>
    </location>
</feature>
<keyword evidence="4" id="KW-0175">Coiled coil</keyword>
<feature type="binding site" evidence="3">
    <location>
        <begin position="938"/>
        <end position="945"/>
    </location>
    <ligand>
        <name>ATP</name>
        <dbReference type="ChEBI" id="CHEBI:30616"/>
    </ligand>
</feature>